<protein>
    <submittedName>
        <fullName evidence="1">Uncharacterized protein</fullName>
    </submittedName>
</protein>
<keyword evidence="2" id="KW-1185">Reference proteome</keyword>
<reference evidence="2" key="1">
    <citation type="journal article" date="2023" name="G3 (Bethesda)">
        <title>Genome assembly and association tests identify interacting loci associated with vigor, precocity, and sex in interspecific pistachio rootstocks.</title>
        <authorList>
            <person name="Palmer W."/>
            <person name="Jacygrad E."/>
            <person name="Sagayaradj S."/>
            <person name="Cavanaugh K."/>
            <person name="Han R."/>
            <person name="Bertier L."/>
            <person name="Beede B."/>
            <person name="Kafkas S."/>
            <person name="Golino D."/>
            <person name="Preece J."/>
            <person name="Michelmore R."/>
        </authorList>
    </citation>
    <scope>NUCLEOTIDE SEQUENCE [LARGE SCALE GENOMIC DNA]</scope>
</reference>
<organism evidence="1 2">
    <name type="scientific">Pistacia atlantica</name>
    <dbReference type="NCBI Taxonomy" id="434234"/>
    <lineage>
        <taxon>Eukaryota</taxon>
        <taxon>Viridiplantae</taxon>
        <taxon>Streptophyta</taxon>
        <taxon>Embryophyta</taxon>
        <taxon>Tracheophyta</taxon>
        <taxon>Spermatophyta</taxon>
        <taxon>Magnoliopsida</taxon>
        <taxon>eudicotyledons</taxon>
        <taxon>Gunneridae</taxon>
        <taxon>Pentapetalae</taxon>
        <taxon>rosids</taxon>
        <taxon>malvids</taxon>
        <taxon>Sapindales</taxon>
        <taxon>Anacardiaceae</taxon>
        <taxon>Pistacia</taxon>
    </lineage>
</organism>
<dbReference type="Proteomes" id="UP001164250">
    <property type="component" value="Chromosome 6"/>
</dbReference>
<accession>A0ACC1B9Q8</accession>
<comment type="caution">
    <text evidence="1">The sequence shown here is derived from an EMBL/GenBank/DDBJ whole genome shotgun (WGS) entry which is preliminary data.</text>
</comment>
<gene>
    <name evidence="1" type="ORF">Patl1_16335</name>
</gene>
<evidence type="ECO:0000313" key="1">
    <source>
        <dbReference type="EMBL" id="KAJ0095696.1"/>
    </source>
</evidence>
<name>A0ACC1B9Q8_9ROSI</name>
<evidence type="ECO:0000313" key="2">
    <source>
        <dbReference type="Proteomes" id="UP001164250"/>
    </source>
</evidence>
<dbReference type="EMBL" id="CM047902">
    <property type="protein sequence ID" value="KAJ0095696.1"/>
    <property type="molecule type" value="Genomic_DNA"/>
</dbReference>
<sequence>MRSGLHHLFSHLAHMAELKPVSGLILSTKRYLMQLAKFGEAKAR</sequence>
<proteinExistence type="predicted"/>